<dbReference type="AlphaFoldDB" id="C1D210"/>
<keyword evidence="1" id="KW-0614">Plasmid</keyword>
<dbReference type="InterPro" id="IPR029024">
    <property type="entry name" value="TerB-like"/>
</dbReference>
<gene>
    <name evidence="1" type="ordered locus">Deide_1p00490</name>
</gene>
<protein>
    <recommendedName>
        <fullName evidence="3">Co-chaperone DjlA N-terminal domain-containing protein</fullName>
    </recommendedName>
</protein>
<evidence type="ECO:0000313" key="1">
    <source>
        <dbReference type="EMBL" id="ACO47449.1"/>
    </source>
</evidence>
<dbReference type="KEGG" id="ddr:Deide_1p00490"/>
<name>C1D210_DEIDV</name>
<proteinExistence type="predicted"/>
<geneLocation type="plasmid" evidence="2">
    <name>pDeide1</name>
</geneLocation>
<dbReference type="SUPFAM" id="SSF158682">
    <property type="entry name" value="TerB-like"/>
    <property type="match status" value="1"/>
</dbReference>
<dbReference type="Proteomes" id="UP000002208">
    <property type="component" value="Plasmid 1"/>
</dbReference>
<evidence type="ECO:0000313" key="2">
    <source>
        <dbReference type="Proteomes" id="UP000002208"/>
    </source>
</evidence>
<dbReference type="EMBL" id="CP001115">
    <property type="protein sequence ID" value="ACO47449.1"/>
    <property type="molecule type" value="Genomic_DNA"/>
</dbReference>
<reference evidence="1 2" key="1">
    <citation type="journal article" date="2009" name="PLoS Genet.">
        <title>Alliance of proteomics and genomics to unravel the specificities of Sahara bacterium Deinococcus deserti.</title>
        <authorList>
            <person name="de Groot A."/>
            <person name="Dulermo R."/>
            <person name="Ortet P."/>
            <person name="Blanchard L."/>
            <person name="Guerin P."/>
            <person name="Fernandez B."/>
            <person name="Vacherie B."/>
            <person name="Dossat C."/>
            <person name="Jolivet E."/>
            <person name="Siguier P."/>
            <person name="Chandler M."/>
            <person name="Barakat M."/>
            <person name="Dedieu A."/>
            <person name="Barbe V."/>
            <person name="Heulin T."/>
            <person name="Sommer S."/>
            <person name="Achouak W."/>
            <person name="Armengaud J."/>
        </authorList>
    </citation>
    <scope>NUCLEOTIDE SEQUENCE [LARGE SCALE GENOMIC DNA]</scope>
    <source>
        <strain evidence="2">DSM 17065 / CIP 109153 / LMG 22923 / VCD115</strain>
        <plasmid evidence="2">pDeide1</plasmid>
    </source>
</reference>
<dbReference type="HOGENOM" id="CLU_2301194_0_0_0"/>
<organism evidence="1 2">
    <name type="scientific">Deinococcus deserti (strain DSM 17065 / CIP 109153 / LMG 22923 / VCD115)</name>
    <dbReference type="NCBI Taxonomy" id="546414"/>
    <lineage>
        <taxon>Bacteria</taxon>
        <taxon>Thermotogati</taxon>
        <taxon>Deinococcota</taxon>
        <taxon>Deinococci</taxon>
        <taxon>Deinococcales</taxon>
        <taxon>Deinococcaceae</taxon>
        <taxon>Deinococcus</taxon>
    </lineage>
</organism>
<accession>C1D210</accession>
<evidence type="ECO:0008006" key="3">
    <source>
        <dbReference type="Google" id="ProtNLM"/>
    </source>
</evidence>
<dbReference type="RefSeq" id="WP_012694573.1">
    <property type="nucleotide sequence ID" value="NC_012527.1"/>
</dbReference>
<keyword evidence="2" id="KW-1185">Reference proteome</keyword>
<sequence>MNASKNNDLSDQARKDALRAMLLRLISDGQLTDEELRLLIRTRNALDLSPEEVRSLRAEIYQAALQRAQQDGHIGGREAELLDRIVQFLNGGAWLTEHFE</sequence>